<dbReference type="InterPro" id="IPR036388">
    <property type="entry name" value="WH-like_DNA-bd_sf"/>
</dbReference>
<dbReference type="InterPro" id="IPR020899">
    <property type="entry name" value="Arg_repress_C"/>
</dbReference>
<keyword evidence="3 7" id="KW-0963">Cytoplasm</keyword>
<comment type="subcellular location">
    <subcellularLocation>
        <location evidence="1 7">Cytoplasm</location>
    </subcellularLocation>
</comment>
<dbReference type="RefSeq" id="WP_337311859.1">
    <property type="nucleotide sequence ID" value="NZ_JAEKNS010000100.1"/>
</dbReference>
<dbReference type="GO" id="GO:0003700">
    <property type="term" value="F:DNA-binding transcription factor activity"/>
    <property type="evidence" value="ECO:0007669"/>
    <property type="project" value="UniProtKB-UniRule"/>
</dbReference>
<reference evidence="10 13" key="3">
    <citation type="submission" date="2020-10" db="EMBL/GenBank/DDBJ databases">
        <title>Ca. Dormibacterota MAGs.</title>
        <authorList>
            <person name="Montgomery K."/>
        </authorList>
    </citation>
    <scope>NUCLEOTIDE SEQUENCE [LARGE SCALE GENOMIC DNA]</scope>
    <source>
        <strain evidence="10">SC8812_S17_18</strain>
    </source>
</reference>
<accession>A0A934N5P3</accession>
<dbReference type="GO" id="GO:0051259">
    <property type="term" value="P:protein complex oligomerization"/>
    <property type="evidence" value="ECO:0007669"/>
    <property type="project" value="InterPro"/>
</dbReference>
<feature type="domain" description="Arginine repressor DNA-binding" evidence="8">
    <location>
        <begin position="14"/>
        <end position="73"/>
    </location>
</feature>
<evidence type="ECO:0000256" key="6">
    <source>
        <dbReference type="ARBA" id="ARBA00023163"/>
    </source>
</evidence>
<evidence type="ECO:0000313" key="12">
    <source>
        <dbReference type="Proteomes" id="UP000248724"/>
    </source>
</evidence>
<keyword evidence="4 7" id="KW-0805">Transcription regulation</keyword>
<evidence type="ECO:0000313" key="11">
    <source>
        <dbReference type="EMBL" id="PZR78959.1"/>
    </source>
</evidence>
<dbReference type="GO" id="GO:0034618">
    <property type="term" value="F:arginine binding"/>
    <property type="evidence" value="ECO:0007669"/>
    <property type="project" value="InterPro"/>
</dbReference>
<evidence type="ECO:0000256" key="3">
    <source>
        <dbReference type="ARBA" id="ARBA00022490"/>
    </source>
</evidence>
<dbReference type="Proteomes" id="UP000248724">
    <property type="component" value="Unassembled WGS sequence"/>
</dbReference>
<evidence type="ECO:0000259" key="9">
    <source>
        <dbReference type="Pfam" id="PF02863"/>
    </source>
</evidence>
<evidence type="ECO:0000256" key="5">
    <source>
        <dbReference type="ARBA" id="ARBA00023125"/>
    </source>
</evidence>
<protein>
    <recommendedName>
        <fullName evidence="7">Arginine repressor</fullName>
    </recommendedName>
</protein>
<dbReference type="EMBL" id="JAEKNS010000100">
    <property type="protein sequence ID" value="MBJ7595083.1"/>
    <property type="molecule type" value="Genomic_DNA"/>
</dbReference>
<dbReference type="AlphaFoldDB" id="A0A2W5Z0X1"/>
<keyword evidence="5 7" id="KW-0238">DNA-binding</keyword>
<dbReference type="PANTHER" id="PTHR34471:SF1">
    <property type="entry name" value="ARGININE REPRESSOR"/>
    <property type="match status" value="1"/>
</dbReference>
<reference evidence="11" key="2">
    <citation type="submission" date="2018-05" db="EMBL/GenBank/DDBJ databases">
        <authorList>
            <person name="Ferrari B."/>
        </authorList>
    </citation>
    <scope>NUCLEOTIDE SEQUENCE</scope>
    <source>
        <strain evidence="11">RRmetagenome_bin12</strain>
    </source>
</reference>
<dbReference type="GO" id="GO:1900079">
    <property type="term" value="P:regulation of arginine biosynthetic process"/>
    <property type="evidence" value="ECO:0007669"/>
    <property type="project" value="UniProtKB-UniRule"/>
</dbReference>
<dbReference type="InterPro" id="IPR036390">
    <property type="entry name" value="WH_DNA-bd_sf"/>
</dbReference>
<evidence type="ECO:0000256" key="4">
    <source>
        <dbReference type="ARBA" id="ARBA00023015"/>
    </source>
</evidence>
<dbReference type="UniPathway" id="UPA00068"/>
<evidence type="ECO:0000313" key="13">
    <source>
        <dbReference type="Proteomes" id="UP000606991"/>
    </source>
</evidence>
<evidence type="ECO:0000256" key="1">
    <source>
        <dbReference type="ARBA" id="ARBA00004496"/>
    </source>
</evidence>
<dbReference type="InterPro" id="IPR036251">
    <property type="entry name" value="Arg_repress_C_sf"/>
</dbReference>
<gene>
    <name evidence="7" type="primary">argR</name>
    <name evidence="11" type="ORF">DLM65_11690</name>
    <name evidence="10" type="ORF">JF886_09525</name>
</gene>
<dbReference type="InterPro" id="IPR020900">
    <property type="entry name" value="Arg_repress_DNA-bd"/>
</dbReference>
<dbReference type="Gene3D" id="1.10.10.10">
    <property type="entry name" value="Winged helix-like DNA-binding domain superfamily/Winged helix DNA-binding domain"/>
    <property type="match status" value="1"/>
</dbReference>
<comment type="similarity">
    <text evidence="2 7">Belongs to the ArgR family.</text>
</comment>
<comment type="caution">
    <text evidence="11">The sequence shown here is derived from an EMBL/GenBank/DDBJ whole genome shotgun (WGS) entry which is preliminary data.</text>
</comment>
<keyword evidence="7" id="KW-0028">Amino-acid biosynthesis</keyword>
<sequence length="166" mass="17716">MTGVAGRVAGNGAAKRSRQRAILELVRTRTIRTQEELVTALAGRHLDVTQATVSRDIRELGLLRVPGEGGSRYAQTGAEVDERAARQRLHNALVEHTHGIEFIDLLGIVHAQPGSASLVAVAIDSARFDELAGTVAGDDTVLLIARSRPAAQRLLATLRTISEGVE</sequence>
<evidence type="ECO:0000313" key="10">
    <source>
        <dbReference type="EMBL" id="MBJ7595083.1"/>
    </source>
</evidence>
<organism evidence="11 12">
    <name type="scientific">Candidatus Aeolococcus gillhamiae</name>
    <dbReference type="NCBI Taxonomy" id="3127015"/>
    <lineage>
        <taxon>Bacteria</taxon>
        <taxon>Bacillati</taxon>
        <taxon>Candidatus Dormiibacterota</taxon>
        <taxon>Candidatus Dormibacteria</taxon>
        <taxon>Candidatus Aeolococcales</taxon>
        <taxon>Candidatus Aeolococcaceae</taxon>
        <taxon>Candidatus Aeolococcus</taxon>
    </lineage>
</organism>
<evidence type="ECO:0000256" key="7">
    <source>
        <dbReference type="HAMAP-Rule" id="MF_00173"/>
    </source>
</evidence>
<dbReference type="SUPFAM" id="SSF55252">
    <property type="entry name" value="C-terminal domain of arginine repressor"/>
    <property type="match status" value="1"/>
</dbReference>
<keyword evidence="7" id="KW-0678">Repressor</keyword>
<evidence type="ECO:0000256" key="2">
    <source>
        <dbReference type="ARBA" id="ARBA00008316"/>
    </source>
</evidence>
<dbReference type="Proteomes" id="UP000606991">
    <property type="component" value="Unassembled WGS sequence"/>
</dbReference>
<feature type="domain" description="Arginine repressor C-terminal" evidence="9">
    <location>
        <begin position="98"/>
        <end position="159"/>
    </location>
</feature>
<dbReference type="Pfam" id="PF01316">
    <property type="entry name" value="Arg_repressor"/>
    <property type="match status" value="1"/>
</dbReference>
<dbReference type="GO" id="GO:0003677">
    <property type="term" value="F:DNA binding"/>
    <property type="evidence" value="ECO:0007669"/>
    <property type="project" value="UniProtKB-KW"/>
</dbReference>
<dbReference type="EMBL" id="QHBU01000231">
    <property type="protein sequence ID" value="PZR78959.1"/>
    <property type="molecule type" value="Genomic_DNA"/>
</dbReference>
<comment type="pathway">
    <text evidence="7">Amino-acid biosynthesis; L-arginine biosynthesis [regulation].</text>
</comment>
<keyword evidence="7" id="KW-0055">Arginine biosynthesis</keyword>
<comment type="function">
    <text evidence="7">Regulates arginine biosynthesis genes.</text>
</comment>
<evidence type="ECO:0000259" key="8">
    <source>
        <dbReference type="Pfam" id="PF01316"/>
    </source>
</evidence>
<keyword evidence="6 7" id="KW-0804">Transcription</keyword>
<dbReference type="InterPro" id="IPR001669">
    <property type="entry name" value="Arg_repress"/>
</dbReference>
<dbReference type="PANTHER" id="PTHR34471">
    <property type="entry name" value="ARGININE REPRESSOR"/>
    <property type="match status" value="1"/>
</dbReference>
<dbReference type="GO" id="GO:0006526">
    <property type="term" value="P:L-arginine biosynthetic process"/>
    <property type="evidence" value="ECO:0007669"/>
    <property type="project" value="UniProtKB-UniPathway"/>
</dbReference>
<dbReference type="HAMAP" id="MF_00173">
    <property type="entry name" value="Arg_repressor"/>
    <property type="match status" value="1"/>
</dbReference>
<dbReference type="GO" id="GO:0005737">
    <property type="term" value="C:cytoplasm"/>
    <property type="evidence" value="ECO:0007669"/>
    <property type="project" value="UniProtKB-SubCell"/>
</dbReference>
<accession>A0A2W5Z0X1</accession>
<proteinExistence type="inferred from homology"/>
<dbReference type="Gene3D" id="3.30.1360.40">
    <property type="match status" value="1"/>
</dbReference>
<dbReference type="PRINTS" id="PR01467">
    <property type="entry name" value="ARGREPRESSOR"/>
</dbReference>
<dbReference type="SUPFAM" id="SSF46785">
    <property type="entry name" value="Winged helix' DNA-binding domain"/>
    <property type="match status" value="1"/>
</dbReference>
<dbReference type="Pfam" id="PF02863">
    <property type="entry name" value="Arg_repressor_C"/>
    <property type="match status" value="1"/>
</dbReference>
<name>A0A2W5Z0X1_9BACT</name>
<reference evidence="11 12" key="1">
    <citation type="journal article" date="2017" name="Nature">
        <title>Atmospheric trace gases support primary production in Antarctic desert surface soil.</title>
        <authorList>
            <person name="Ji M."/>
            <person name="Greening C."/>
            <person name="Vanwonterghem I."/>
            <person name="Carere C.R."/>
            <person name="Bay S.K."/>
            <person name="Steen J.A."/>
            <person name="Montgomery K."/>
            <person name="Lines T."/>
            <person name="Beardall J."/>
            <person name="van Dorst J."/>
            <person name="Snape I."/>
            <person name="Stott M.B."/>
            <person name="Hugenholtz P."/>
            <person name="Ferrari B.C."/>
        </authorList>
    </citation>
    <scope>NUCLEOTIDE SEQUENCE [LARGE SCALE GENOMIC DNA]</scope>
    <source>
        <strain evidence="11">RRmetagenome_bin12</strain>
    </source>
</reference>